<sequence>MAMVSSLAAIKDSRWLQLEVCREFQRNKCSRSDTDCKFAHPPSHVEVQNGRVIACYDSIKVNNHLSTLYEHPSAPPPPNAFYCSATDSETKTFGRFYTGKGCQAMSHMSAFPEFFVR</sequence>
<evidence type="ECO:0000256" key="2">
    <source>
        <dbReference type="ARBA" id="ARBA00022737"/>
    </source>
</evidence>
<name>A0A4Y2GPJ8_ARAVE</name>
<dbReference type="PROSITE" id="PS50103">
    <property type="entry name" value="ZF_C3H1"/>
    <property type="match status" value="1"/>
</dbReference>
<organism evidence="8 9">
    <name type="scientific">Araneus ventricosus</name>
    <name type="common">Orbweaver spider</name>
    <name type="synonym">Epeira ventricosa</name>
    <dbReference type="NCBI Taxonomy" id="182803"/>
    <lineage>
        <taxon>Eukaryota</taxon>
        <taxon>Metazoa</taxon>
        <taxon>Ecdysozoa</taxon>
        <taxon>Arthropoda</taxon>
        <taxon>Chelicerata</taxon>
        <taxon>Arachnida</taxon>
        <taxon>Araneae</taxon>
        <taxon>Araneomorphae</taxon>
        <taxon>Entelegynae</taxon>
        <taxon>Araneoidea</taxon>
        <taxon>Araneidae</taxon>
        <taxon>Araneus</taxon>
    </lineage>
</organism>
<gene>
    <name evidence="8" type="primary">mbl_1</name>
    <name evidence="8" type="ORF">AVEN_220605_1</name>
</gene>
<evidence type="ECO:0000313" key="9">
    <source>
        <dbReference type="Proteomes" id="UP000499080"/>
    </source>
</evidence>
<dbReference type="GO" id="GO:0043484">
    <property type="term" value="P:regulation of RNA splicing"/>
    <property type="evidence" value="ECO:0007669"/>
    <property type="project" value="TreeGrafter"/>
</dbReference>
<dbReference type="PANTHER" id="PTHR12675:SF12">
    <property type="entry name" value="PROTEIN MUSCLEBLIND"/>
    <property type="match status" value="1"/>
</dbReference>
<keyword evidence="9" id="KW-1185">Reference proteome</keyword>
<dbReference type="Gene3D" id="3.30.1370.210">
    <property type="match status" value="1"/>
</dbReference>
<dbReference type="AlphaFoldDB" id="A0A4Y2GPJ8"/>
<comment type="caution">
    <text evidence="8">The sequence shown here is derived from an EMBL/GenBank/DDBJ whole genome shotgun (WGS) entry which is preliminary data.</text>
</comment>
<evidence type="ECO:0000256" key="1">
    <source>
        <dbReference type="ARBA" id="ARBA00022723"/>
    </source>
</evidence>
<evidence type="ECO:0000256" key="3">
    <source>
        <dbReference type="ARBA" id="ARBA00022771"/>
    </source>
</evidence>
<dbReference type="GO" id="GO:0005737">
    <property type="term" value="C:cytoplasm"/>
    <property type="evidence" value="ECO:0007669"/>
    <property type="project" value="TreeGrafter"/>
</dbReference>
<dbReference type="EMBL" id="BGPR01001442">
    <property type="protein sequence ID" value="GBM54044.1"/>
    <property type="molecule type" value="Genomic_DNA"/>
</dbReference>
<evidence type="ECO:0000256" key="5">
    <source>
        <dbReference type="ARBA" id="ARBA00038226"/>
    </source>
</evidence>
<keyword evidence="2" id="KW-0677">Repeat</keyword>
<feature type="domain" description="C3H1-type" evidence="7">
    <location>
        <begin position="15"/>
        <end position="43"/>
    </location>
</feature>
<evidence type="ECO:0000313" key="8">
    <source>
        <dbReference type="EMBL" id="GBM54044.1"/>
    </source>
</evidence>
<proteinExistence type="inferred from homology"/>
<keyword evidence="1 6" id="KW-0479">Metal-binding</keyword>
<dbReference type="SMART" id="SM00356">
    <property type="entry name" value="ZnF_C3H1"/>
    <property type="match status" value="1"/>
</dbReference>
<dbReference type="PANTHER" id="PTHR12675">
    <property type="entry name" value="MUSCLEBLIND-LIKE PROTEIN"/>
    <property type="match status" value="1"/>
</dbReference>
<comment type="similarity">
    <text evidence="5">Belongs to the muscleblind family.</text>
</comment>
<dbReference type="GO" id="GO:0008270">
    <property type="term" value="F:zinc ion binding"/>
    <property type="evidence" value="ECO:0007669"/>
    <property type="project" value="UniProtKB-KW"/>
</dbReference>
<dbReference type="Pfam" id="PF22628">
    <property type="entry name" value="zf-CCCH_10"/>
    <property type="match status" value="1"/>
</dbReference>
<evidence type="ECO:0000259" key="7">
    <source>
        <dbReference type="PROSITE" id="PS50103"/>
    </source>
</evidence>
<dbReference type="InterPro" id="IPR000571">
    <property type="entry name" value="Znf_CCCH"/>
</dbReference>
<accession>A0A4Y2GPJ8</accession>
<dbReference type="OrthoDB" id="6285980at2759"/>
<keyword evidence="3 6" id="KW-0863">Zinc-finger</keyword>
<feature type="zinc finger region" description="C3H1-type" evidence="6">
    <location>
        <begin position="15"/>
        <end position="43"/>
    </location>
</feature>
<keyword evidence="4 6" id="KW-0862">Zinc</keyword>
<evidence type="ECO:0000256" key="4">
    <source>
        <dbReference type="ARBA" id="ARBA00022833"/>
    </source>
</evidence>
<dbReference type="Proteomes" id="UP000499080">
    <property type="component" value="Unassembled WGS sequence"/>
</dbReference>
<dbReference type="GO" id="GO:0005654">
    <property type="term" value="C:nucleoplasm"/>
    <property type="evidence" value="ECO:0007669"/>
    <property type="project" value="TreeGrafter"/>
</dbReference>
<evidence type="ECO:0000256" key="6">
    <source>
        <dbReference type="PROSITE-ProRule" id="PRU00723"/>
    </source>
</evidence>
<dbReference type="GO" id="GO:0003723">
    <property type="term" value="F:RNA binding"/>
    <property type="evidence" value="ECO:0007669"/>
    <property type="project" value="TreeGrafter"/>
</dbReference>
<reference evidence="8 9" key="1">
    <citation type="journal article" date="2019" name="Sci. Rep.">
        <title>Orb-weaving spider Araneus ventricosus genome elucidates the spidroin gene catalogue.</title>
        <authorList>
            <person name="Kono N."/>
            <person name="Nakamura H."/>
            <person name="Ohtoshi R."/>
            <person name="Moran D.A.P."/>
            <person name="Shinohara A."/>
            <person name="Yoshida Y."/>
            <person name="Fujiwara M."/>
            <person name="Mori M."/>
            <person name="Tomita M."/>
            <person name="Arakawa K."/>
        </authorList>
    </citation>
    <scope>NUCLEOTIDE SEQUENCE [LARGE SCALE GENOMIC DNA]</scope>
</reference>
<protein>
    <submittedName>
        <fullName evidence="8">Protein muscleblind</fullName>
    </submittedName>
</protein>
<dbReference type="InterPro" id="IPR054429">
    <property type="entry name" value="Znf-CCCH_Muscleblind-like"/>
</dbReference>